<proteinExistence type="predicted"/>
<organism evidence="1">
    <name type="scientific">Siphoviridae sp. ct9UA16</name>
    <dbReference type="NCBI Taxonomy" id="2827793"/>
    <lineage>
        <taxon>Viruses</taxon>
        <taxon>Duplodnaviria</taxon>
        <taxon>Heunggongvirae</taxon>
        <taxon>Uroviricota</taxon>
        <taxon>Caudoviricetes</taxon>
    </lineage>
</organism>
<accession>A0A8S5TMM5</accession>
<sequence>MPFVSSATTIYSGFRPKKFKYTPYWLASGPRGHGFESRHSDHGECSYSI</sequence>
<evidence type="ECO:0000313" key="1">
    <source>
        <dbReference type="EMBL" id="DAF64419.1"/>
    </source>
</evidence>
<dbReference type="EMBL" id="BK032859">
    <property type="protein sequence ID" value="DAF64419.1"/>
    <property type="molecule type" value="Genomic_DNA"/>
</dbReference>
<name>A0A8S5TMM5_9CAUD</name>
<reference evidence="1" key="1">
    <citation type="journal article" date="2021" name="Proc. Natl. Acad. Sci. U.S.A.">
        <title>A Catalog of Tens of Thousands of Viruses from Human Metagenomes Reveals Hidden Associations with Chronic Diseases.</title>
        <authorList>
            <person name="Tisza M.J."/>
            <person name="Buck C.B."/>
        </authorList>
    </citation>
    <scope>NUCLEOTIDE SEQUENCE</scope>
    <source>
        <strain evidence="1">Ct9UA16</strain>
    </source>
</reference>
<protein>
    <submittedName>
        <fullName evidence="1">Uncharacterized protein</fullName>
    </submittedName>
</protein>